<dbReference type="NCBIfam" id="TIGR02495">
    <property type="entry name" value="NrdG2"/>
    <property type="match status" value="1"/>
</dbReference>
<dbReference type="GO" id="GO:0046872">
    <property type="term" value="F:metal ion binding"/>
    <property type="evidence" value="ECO:0007669"/>
    <property type="project" value="UniProtKB-KW"/>
</dbReference>
<sequence length="229" mass="26017">MISSSNPALFGITPFTTLDYPDKIAAIAWFAGCNLRCAYCYNAPIVLDKGKIDEEEFCAFLDKRINKLDGIVFSGGECTISRSFLNLAREVKKRGFSLKVDTNGTNLGILNTAIDENLIDYIALDFKAHAQKYRKVTGSNLYFEFTRTLEYLISINFNFEVRTTVHSDLLNEDDISNMAEILYEKGYRGDYFLQNFLNTGDNLGNLKEPKNNFDISKVTSKLNIKLRNF</sequence>
<feature type="domain" description="Radical SAM core" evidence="6">
    <location>
        <begin position="19"/>
        <end position="229"/>
    </location>
</feature>
<dbReference type="GO" id="GO:0051536">
    <property type="term" value="F:iron-sulfur cluster binding"/>
    <property type="evidence" value="ECO:0007669"/>
    <property type="project" value="UniProtKB-KW"/>
</dbReference>
<dbReference type="PANTHER" id="PTHR11228:SF27">
    <property type="entry name" value="GLYCYL-RADICAL ENZYME ACTIVATING ENZYME MJ1227-RELATED"/>
    <property type="match status" value="1"/>
</dbReference>
<keyword evidence="3" id="KW-0479">Metal-binding</keyword>
<dbReference type="AlphaFoldDB" id="A0AAW3ZVB9"/>
<evidence type="ECO:0000259" key="6">
    <source>
        <dbReference type="PROSITE" id="PS51918"/>
    </source>
</evidence>
<dbReference type="EMBL" id="JADBHS010000010">
    <property type="protein sequence ID" value="MBE2986704.1"/>
    <property type="molecule type" value="Genomic_DNA"/>
</dbReference>
<proteinExistence type="predicted"/>
<evidence type="ECO:0000256" key="1">
    <source>
        <dbReference type="ARBA" id="ARBA00001966"/>
    </source>
</evidence>
<gene>
    <name evidence="7" type="ORF">CCAL12919_06105</name>
    <name evidence="8" type="ORF">CCAL9337_07655</name>
</gene>
<dbReference type="PROSITE" id="PS51918">
    <property type="entry name" value="RADICAL_SAM"/>
    <property type="match status" value="1"/>
</dbReference>
<evidence type="ECO:0000256" key="2">
    <source>
        <dbReference type="ARBA" id="ARBA00022691"/>
    </source>
</evidence>
<name>A0AAW3ZVB9_9BACT</name>
<evidence type="ECO:0000313" key="10">
    <source>
        <dbReference type="Proteomes" id="UP001318760"/>
    </source>
</evidence>
<comment type="cofactor">
    <cofactor evidence="1">
        <name>[4Fe-4S] cluster</name>
        <dbReference type="ChEBI" id="CHEBI:49883"/>
    </cofactor>
</comment>
<accession>A0AAW3ZVB9</accession>
<dbReference type="InterPro" id="IPR013785">
    <property type="entry name" value="Aldolase_TIM"/>
</dbReference>
<dbReference type="Proteomes" id="UP000650616">
    <property type="component" value="Unassembled WGS sequence"/>
</dbReference>
<dbReference type="InterPro" id="IPR012840">
    <property type="entry name" value="NrdG2"/>
</dbReference>
<dbReference type="PANTHER" id="PTHR11228">
    <property type="entry name" value="RADICAL SAM DOMAIN PROTEIN"/>
    <property type="match status" value="1"/>
</dbReference>
<evidence type="ECO:0000313" key="9">
    <source>
        <dbReference type="Proteomes" id="UP000650616"/>
    </source>
</evidence>
<dbReference type="RefSeq" id="WP_169938114.1">
    <property type="nucleotide sequence ID" value="NZ_CP012545.1"/>
</dbReference>
<dbReference type="CDD" id="cd01335">
    <property type="entry name" value="Radical_SAM"/>
    <property type="match status" value="1"/>
</dbReference>
<comment type="caution">
    <text evidence="8">The sequence shown here is derived from an EMBL/GenBank/DDBJ whole genome shotgun (WGS) entry which is preliminary data.</text>
</comment>
<organism evidence="8 9">
    <name type="scientific">Campylobacter californiensis</name>
    <dbReference type="NCBI Taxonomy" id="1032243"/>
    <lineage>
        <taxon>Bacteria</taxon>
        <taxon>Pseudomonadati</taxon>
        <taxon>Campylobacterota</taxon>
        <taxon>Epsilonproteobacteria</taxon>
        <taxon>Campylobacterales</taxon>
        <taxon>Campylobacteraceae</taxon>
        <taxon>Campylobacter</taxon>
    </lineage>
</organism>
<evidence type="ECO:0000256" key="4">
    <source>
        <dbReference type="ARBA" id="ARBA00023004"/>
    </source>
</evidence>
<dbReference type="Proteomes" id="UP001318760">
    <property type="component" value="Unassembled WGS sequence"/>
</dbReference>
<dbReference type="InterPro" id="IPR050377">
    <property type="entry name" value="Radical_SAM_PqqE_MftC-like"/>
</dbReference>
<dbReference type="Gene3D" id="3.20.20.70">
    <property type="entry name" value="Aldolase class I"/>
    <property type="match status" value="1"/>
</dbReference>
<dbReference type="InterPro" id="IPR007197">
    <property type="entry name" value="rSAM"/>
</dbReference>
<keyword evidence="4" id="KW-0408">Iron</keyword>
<dbReference type="InterPro" id="IPR058240">
    <property type="entry name" value="rSAM_sf"/>
</dbReference>
<evidence type="ECO:0000313" key="7">
    <source>
        <dbReference type="EMBL" id="MBE2986704.1"/>
    </source>
</evidence>
<reference evidence="8 9" key="1">
    <citation type="submission" date="2015-08" db="EMBL/GenBank/DDBJ databases">
        <title>Comparative genomics of the Campylobacter concisus group.</title>
        <authorList>
            <person name="Yee E."/>
            <person name="Chapman M.H."/>
            <person name="Huynh S."/>
            <person name="Bono J.L."/>
            <person name="On S.L."/>
            <person name="St Leger J."/>
            <person name="Foster G."/>
            <person name="Parker C.T."/>
            <person name="Miller W.G."/>
        </authorList>
    </citation>
    <scope>NUCLEOTIDE SEQUENCE [LARGE SCALE GENOMIC DNA]</scope>
    <source>
        <strain evidence="8 9">RM9337</strain>
    </source>
</reference>
<dbReference type="SUPFAM" id="SSF102114">
    <property type="entry name" value="Radical SAM enzymes"/>
    <property type="match status" value="1"/>
</dbReference>
<dbReference type="GO" id="GO:0003824">
    <property type="term" value="F:catalytic activity"/>
    <property type="evidence" value="ECO:0007669"/>
    <property type="project" value="InterPro"/>
</dbReference>
<keyword evidence="5" id="KW-0411">Iron-sulfur</keyword>
<reference evidence="7 10" key="2">
    <citation type="submission" date="2020-10" db="EMBL/GenBank/DDBJ databases">
        <title>Campylobacter californiensis sp. nov. isolated from cattle and feral swine in California.</title>
        <authorList>
            <person name="Miller W.G."/>
        </authorList>
    </citation>
    <scope>NUCLEOTIDE SEQUENCE [LARGE SCALE GENOMIC DNA]</scope>
    <source>
        <strain evidence="7 10">RM12919</strain>
    </source>
</reference>
<evidence type="ECO:0000256" key="3">
    <source>
        <dbReference type="ARBA" id="ARBA00022723"/>
    </source>
</evidence>
<dbReference type="Pfam" id="PF04055">
    <property type="entry name" value="Radical_SAM"/>
    <property type="match status" value="1"/>
</dbReference>
<dbReference type="SFLD" id="SFLDG01067">
    <property type="entry name" value="SPASM/twitch_domain_containing"/>
    <property type="match status" value="1"/>
</dbReference>
<evidence type="ECO:0000256" key="5">
    <source>
        <dbReference type="ARBA" id="ARBA00023014"/>
    </source>
</evidence>
<dbReference type="SFLD" id="SFLDG01094">
    <property type="entry name" value="Uncharacterised_Radical_SAM_Su"/>
    <property type="match status" value="1"/>
</dbReference>
<keyword evidence="2" id="KW-0949">S-adenosyl-L-methionine</keyword>
<evidence type="ECO:0000313" key="8">
    <source>
        <dbReference type="EMBL" id="MBE3608592.1"/>
    </source>
</evidence>
<dbReference type="SFLD" id="SFLDS00029">
    <property type="entry name" value="Radical_SAM"/>
    <property type="match status" value="1"/>
</dbReference>
<dbReference type="EMBL" id="LIWG01000010">
    <property type="protein sequence ID" value="MBE3608592.1"/>
    <property type="molecule type" value="Genomic_DNA"/>
</dbReference>
<protein>
    <submittedName>
        <fullName evidence="8">Anaerobic ribonucleoside-triphosphate reductase activating protein</fullName>
    </submittedName>
</protein>
<keyword evidence="9" id="KW-1185">Reference proteome</keyword>